<dbReference type="Proteomes" id="UP001280121">
    <property type="component" value="Unassembled WGS sequence"/>
</dbReference>
<accession>A0AAD9WXA1</accession>
<keyword evidence="2" id="KW-1185">Reference proteome</keyword>
<protein>
    <submittedName>
        <fullName evidence="1">Uncharacterized protein</fullName>
    </submittedName>
</protein>
<comment type="caution">
    <text evidence="1">The sequence shown here is derived from an EMBL/GenBank/DDBJ whole genome shotgun (WGS) entry which is preliminary data.</text>
</comment>
<gene>
    <name evidence="1" type="ORF">Ddye_020705</name>
</gene>
<name>A0AAD9WXA1_9ROSI</name>
<sequence>MLGCGLWPDLCVPCLVSCWLDLKKVFLFGVINGVKAYVVVPFWSEYHPMVEKSENKRIIEQLLMQEIFSRNRTLIRILTTAIITFQIPTCLSSAAVTEFTEGEAGSPVDVAKSFMQTLLSWTSSSKSYIGYKSPSPTGAQLFKEETTYSLGYSSSSASKMKKDSSASAKWNILIIHLPDHEAFILDYTFSFMHILFL</sequence>
<dbReference type="AlphaFoldDB" id="A0AAD9WXA1"/>
<evidence type="ECO:0000313" key="1">
    <source>
        <dbReference type="EMBL" id="KAK2645510.1"/>
    </source>
</evidence>
<dbReference type="EMBL" id="JANJYI010000006">
    <property type="protein sequence ID" value="KAK2645510.1"/>
    <property type="molecule type" value="Genomic_DNA"/>
</dbReference>
<reference evidence="1" key="1">
    <citation type="journal article" date="2023" name="Plant J.">
        <title>Genome sequences and population genomics provide insights into the demographic history, inbreeding, and mutation load of two 'living fossil' tree species of Dipteronia.</title>
        <authorList>
            <person name="Feng Y."/>
            <person name="Comes H.P."/>
            <person name="Chen J."/>
            <person name="Zhu S."/>
            <person name="Lu R."/>
            <person name="Zhang X."/>
            <person name="Li P."/>
            <person name="Qiu J."/>
            <person name="Olsen K.M."/>
            <person name="Qiu Y."/>
        </authorList>
    </citation>
    <scope>NUCLEOTIDE SEQUENCE</scope>
    <source>
        <strain evidence="1">KIB01</strain>
    </source>
</reference>
<organism evidence="1 2">
    <name type="scientific">Dipteronia dyeriana</name>
    <dbReference type="NCBI Taxonomy" id="168575"/>
    <lineage>
        <taxon>Eukaryota</taxon>
        <taxon>Viridiplantae</taxon>
        <taxon>Streptophyta</taxon>
        <taxon>Embryophyta</taxon>
        <taxon>Tracheophyta</taxon>
        <taxon>Spermatophyta</taxon>
        <taxon>Magnoliopsida</taxon>
        <taxon>eudicotyledons</taxon>
        <taxon>Gunneridae</taxon>
        <taxon>Pentapetalae</taxon>
        <taxon>rosids</taxon>
        <taxon>malvids</taxon>
        <taxon>Sapindales</taxon>
        <taxon>Sapindaceae</taxon>
        <taxon>Hippocastanoideae</taxon>
        <taxon>Acereae</taxon>
        <taxon>Dipteronia</taxon>
    </lineage>
</organism>
<evidence type="ECO:0000313" key="2">
    <source>
        <dbReference type="Proteomes" id="UP001280121"/>
    </source>
</evidence>
<proteinExistence type="predicted"/>